<keyword evidence="1" id="KW-1133">Transmembrane helix</keyword>
<protein>
    <submittedName>
        <fullName evidence="2">BH0659 protein</fullName>
    </submittedName>
</protein>
<evidence type="ECO:0000313" key="3">
    <source>
        <dbReference type="Proteomes" id="UP000001258"/>
    </source>
</evidence>
<accession>Q9KF31</accession>
<sequence>MEHSLTTATWILLFVPMPLLILLSILTLKRKEE</sequence>
<evidence type="ECO:0000256" key="1">
    <source>
        <dbReference type="SAM" id="Phobius"/>
    </source>
</evidence>
<keyword evidence="1" id="KW-0812">Transmembrane</keyword>
<dbReference type="KEGG" id="bha:BH0659"/>
<feature type="transmembrane region" description="Helical" evidence="1">
    <location>
        <begin position="6"/>
        <end position="28"/>
    </location>
</feature>
<gene>
    <name evidence="2" type="ordered locus">BH0659</name>
</gene>
<dbReference type="AlphaFoldDB" id="Q9KF31"/>
<name>Q9KF31_HALH5</name>
<evidence type="ECO:0000313" key="2">
    <source>
        <dbReference type="EMBL" id="BAB04378.1"/>
    </source>
</evidence>
<proteinExistence type="predicted"/>
<dbReference type="STRING" id="272558.gene:10726533"/>
<organism evidence="2 3">
    <name type="scientific">Halalkalibacterium halodurans (strain ATCC BAA-125 / DSM 18197 / FERM 7344 / JCM 9153 / C-125)</name>
    <name type="common">Bacillus halodurans</name>
    <dbReference type="NCBI Taxonomy" id="272558"/>
    <lineage>
        <taxon>Bacteria</taxon>
        <taxon>Bacillati</taxon>
        <taxon>Bacillota</taxon>
        <taxon>Bacilli</taxon>
        <taxon>Bacillales</taxon>
        <taxon>Bacillaceae</taxon>
        <taxon>Halalkalibacterium (ex Joshi et al. 2022)</taxon>
    </lineage>
</organism>
<reference evidence="2 3" key="1">
    <citation type="journal article" date="2000" name="Nucleic Acids Res.">
        <title>Complete genome sequence of the alkaliphilic bacterium Bacillus halodurans and genomic sequence comparison with Bacillus subtilis.</title>
        <authorList>
            <person name="Takami H."/>
            <person name="Nakasone K."/>
            <person name="Takaki Y."/>
            <person name="Maeno G."/>
            <person name="Sasaki R."/>
            <person name="Masui N."/>
            <person name="Fuji F."/>
            <person name="Hirama C."/>
            <person name="Nakamura Y."/>
            <person name="Ogasawara N."/>
            <person name="Kuhara S."/>
            <person name="Horikoshi K."/>
        </authorList>
    </citation>
    <scope>NUCLEOTIDE SEQUENCE [LARGE SCALE GENOMIC DNA]</scope>
    <source>
        <strain evidence="3">ATCC BAA-125 / DSM 18197 / FERM 7344 / JCM 9153 / C-125</strain>
    </source>
</reference>
<dbReference type="HOGENOM" id="CLU_3380496_0_0_9"/>
<dbReference type="PIR" id="C83732">
    <property type="entry name" value="C83732"/>
</dbReference>
<keyword evidence="1" id="KW-0472">Membrane</keyword>
<dbReference type="EMBL" id="BA000004">
    <property type="protein sequence ID" value="BAB04378.1"/>
    <property type="molecule type" value="Genomic_DNA"/>
</dbReference>
<keyword evidence="3" id="KW-1185">Reference proteome</keyword>
<dbReference type="Proteomes" id="UP000001258">
    <property type="component" value="Chromosome"/>
</dbReference>